<dbReference type="RefSeq" id="WP_092544951.1">
    <property type="nucleotide sequence ID" value="NZ_BOMJ01000001.1"/>
</dbReference>
<keyword evidence="2" id="KW-1185">Reference proteome</keyword>
<dbReference type="Proteomes" id="UP000198688">
    <property type="component" value="Chromosome I"/>
</dbReference>
<protein>
    <submittedName>
        <fullName evidence="1">Uncharacterized protein</fullName>
    </submittedName>
</protein>
<organism evidence="1 2">
    <name type="scientific">Actinoplanes derwentensis</name>
    <dbReference type="NCBI Taxonomy" id="113562"/>
    <lineage>
        <taxon>Bacteria</taxon>
        <taxon>Bacillati</taxon>
        <taxon>Actinomycetota</taxon>
        <taxon>Actinomycetes</taxon>
        <taxon>Micromonosporales</taxon>
        <taxon>Micromonosporaceae</taxon>
        <taxon>Actinoplanes</taxon>
    </lineage>
</organism>
<reference evidence="1 2" key="1">
    <citation type="submission" date="2016-10" db="EMBL/GenBank/DDBJ databases">
        <authorList>
            <person name="de Groot N.N."/>
        </authorList>
    </citation>
    <scope>NUCLEOTIDE SEQUENCE [LARGE SCALE GENOMIC DNA]</scope>
    <source>
        <strain evidence="1 2">DSM 43941</strain>
    </source>
</reference>
<evidence type="ECO:0000313" key="1">
    <source>
        <dbReference type="EMBL" id="SDT20710.1"/>
    </source>
</evidence>
<accession>A0A1H1YGW3</accession>
<proteinExistence type="predicted"/>
<name>A0A1H1YGW3_9ACTN</name>
<gene>
    <name evidence="1" type="ORF">SAMN04489716_2850</name>
</gene>
<evidence type="ECO:0000313" key="2">
    <source>
        <dbReference type="Proteomes" id="UP000198688"/>
    </source>
</evidence>
<dbReference type="EMBL" id="LT629758">
    <property type="protein sequence ID" value="SDT20710.1"/>
    <property type="molecule type" value="Genomic_DNA"/>
</dbReference>
<sequence>MHSDVLNLLDAHLAELQALRDDLGSARQVRPGARHDTATATLESTQTFASLLTRVLTEQY</sequence>
<dbReference type="OrthoDB" id="3298857at2"/>
<dbReference type="AlphaFoldDB" id="A0A1H1YGW3"/>